<dbReference type="AlphaFoldDB" id="A0A9D9H1Q7"/>
<keyword evidence="5 9" id="KW-0676">Redox-active center</keyword>
<dbReference type="Gene3D" id="3.40.30.10">
    <property type="entry name" value="Glutaredoxin"/>
    <property type="match status" value="1"/>
</dbReference>
<evidence type="ECO:0000256" key="7">
    <source>
        <dbReference type="PIRNR" id="PIRNR000077"/>
    </source>
</evidence>
<feature type="site" description="Contributes to redox potential value" evidence="8">
    <location>
        <position position="31"/>
    </location>
</feature>
<keyword evidence="2" id="KW-0813">Transport</keyword>
<feature type="active site" description="Nucleophile" evidence="8">
    <location>
        <position position="30"/>
    </location>
</feature>
<keyword evidence="4 9" id="KW-1015">Disulfide bond</keyword>
<dbReference type="GO" id="GO:0015035">
    <property type="term" value="F:protein-disulfide reductase activity"/>
    <property type="evidence" value="ECO:0007669"/>
    <property type="project" value="UniProtKB-UniRule"/>
</dbReference>
<evidence type="ECO:0000256" key="6">
    <source>
        <dbReference type="NCBIfam" id="TIGR01068"/>
    </source>
</evidence>
<dbReference type="PIRSF" id="PIRSF000077">
    <property type="entry name" value="Thioredoxin"/>
    <property type="match status" value="1"/>
</dbReference>
<feature type="active site" description="Nucleophile" evidence="8">
    <location>
        <position position="33"/>
    </location>
</feature>
<dbReference type="GO" id="GO:0005829">
    <property type="term" value="C:cytosol"/>
    <property type="evidence" value="ECO:0007669"/>
    <property type="project" value="TreeGrafter"/>
</dbReference>
<dbReference type="InterPro" id="IPR036249">
    <property type="entry name" value="Thioredoxin-like_sf"/>
</dbReference>
<dbReference type="FunFam" id="3.40.30.10:FF:000001">
    <property type="entry name" value="Thioredoxin"/>
    <property type="match status" value="1"/>
</dbReference>
<dbReference type="GO" id="GO:0045454">
    <property type="term" value="P:cell redox homeostasis"/>
    <property type="evidence" value="ECO:0007669"/>
    <property type="project" value="TreeGrafter"/>
</dbReference>
<feature type="site" description="Deprotonates C-terminal active site Cys" evidence="8">
    <location>
        <position position="24"/>
    </location>
</feature>
<dbReference type="PANTHER" id="PTHR45663">
    <property type="entry name" value="GEO12009P1"/>
    <property type="match status" value="1"/>
</dbReference>
<comment type="similarity">
    <text evidence="1 7">Belongs to the thioredoxin family.</text>
</comment>
<evidence type="ECO:0000256" key="8">
    <source>
        <dbReference type="PIRSR" id="PIRSR000077-1"/>
    </source>
</evidence>
<dbReference type="EMBL" id="JADIMZ010000004">
    <property type="protein sequence ID" value="MBO8431723.1"/>
    <property type="molecule type" value="Genomic_DNA"/>
</dbReference>
<gene>
    <name evidence="11" type="primary">trxA</name>
    <name evidence="11" type="ORF">IAB08_00300</name>
</gene>
<accession>A0A9D9H1Q7</accession>
<protein>
    <recommendedName>
        <fullName evidence="6 7">Thioredoxin</fullName>
    </recommendedName>
</protein>
<organism evidence="11 12">
    <name type="scientific">Candidatus Pullibacteroides excrementavium</name>
    <dbReference type="NCBI Taxonomy" id="2840905"/>
    <lineage>
        <taxon>Bacteria</taxon>
        <taxon>Pseudomonadati</taxon>
        <taxon>Bacteroidota</taxon>
        <taxon>Bacteroidia</taxon>
        <taxon>Bacteroidales</taxon>
        <taxon>Candidatus Pullibacteroides</taxon>
    </lineage>
</organism>
<evidence type="ECO:0000256" key="3">
    <source>
        <dbReference type="ARBA" id="ARBA00022982"/>
    </source>
</evidence>
<comment type="caution">
    <text evidence="11">The sequence shown here is derived from an EMBL/GenBank/DDBJ whole genome shotgun (WGS) entry which is preliminary data.</text>
</comment>
<dbReference type="InterPro" id="IPR013766">
    <property type="entry name" value="Thioredoxin_domain"/>
</dbReference>
<dbReference type="InterPro" id="IPR005746">
    <property type="entry name" value="Thioredoxin"/>
</dbReference>
<keyword evidence="3" id="KW-0249">Electron transport</keyword>
<evidence type="ECO:0000259" key="10">
    <source>
        <dbReference type="PROSITE" id="PS51352"/>
    </source>
</evidence>
<evidence type="ECO:0000256" key="1">
    <source>
        <dbReference type="ARBA" id="ARBA00008987"/>
    </source>
</evidence>
<sequence length="105" mass="11503">MATTFTDVNFEETAIKAATPVMVDFGAAWCGPCNAIAPIVDKLAEEYQGKIFIGKVDVDACPEISKRYKVRNIPTILFMKNGEVVDKHVGSISEGDLRKKLEALL</sequence>
<evidence type="ECO:0000256" key="4">
    <source>
        <dbReference type="ARBA" id="ARBA00023157"/>
    </source>
</evidence>
<dbReference type="CDD" id="cd02947">
    <property type="entry name" value="TRX_family"/>
    <property type="match status" value="1"/>
</dbReference>
<evidence type="ECO:0000256" key="5">
    <source>
        <dbReference type="ARBA" id="ARBA00023284"/>
    </source>
</evidence>
<dbReference type="Proteomes" id="UP000823612">
    <property type="component" value="Unassembled WGS sequence"/>
</dbReference>
<dbReference type="SUPFAM" id="SSF52833">
    <property type="entry name" value="Thioredoxin-like"/>
    <property type="match status" value="1"/>
</dbReference>
<feature type="site" description="Contributes to redox potential value" evidence="8">
    <location>
        <position position="32"/>
    </location>
</feature>
<reference evidence="11" key="2">
    <citation type="journal article" date="2021" name="PeerJ">
        <title>Extensive microbial diversity within the chicken gut microbiome revealed by metagenomics and culture.</title>
        <authorList>
            <person name="Gilroy R."/>
            <person name="Ravi A."/>
            <person name="Getino M."/>
            <person name="Pursley I."/>
            <person name="Horton D.L."/>
            <person name="Alikhan N.F."/>
            <person name="Baker D."/>
            <person name="Gharbi K."/>
            <person name="Hall N."/>
            <person name="Watson M."/>
            <person name="Adriaenssens E.M."/>
            <person name="Foster-Nyarko E."/>
            <person name="Jarju S."/>
            <person name="Secka A."/>
            <person name="Antonio M."/>
            <person name="Oren A."/>
            <person name="Chaudhuri R.R."/>
            <person name="La Ragione R."/>
            <person name="Hildebrand F."/>
            <person name="Pallen M.J."/>
        </authorList>
    </citation>
    <scope>NUCLEOTIDE SEQUENCE</scope>
    <source>
        <strain evidence="11">2889</strain>
    </source>
</reference>
<evidence type="ECO:0000256" key="2">
    <source>
        <dbReference type="ARBA" id="ARBA00022448"/>
    </source>
</evidence>
<evidence type="ECO:0000256" key="9">
    <source>
        <dbReference type="PIRSR" id="PIRSR000077-4"/>
    </source>
</evidence>
<name>A0A9D9H1Q7_9BACT</name>
<dbReference type="PRINTS" id="PR00421">
    <property type="entry name" value="THIOREDOXIN"/>
</dbReference>
<dbReference type="Pfam" id="PF00085">
    <property type="entry name" value="Thioredoxin"/>
    <property type="match status" value="1"/>
</dbReference>
<feature type="disulfide bond" description="Redox-active" evidence="9">
    <location>
        <begin position="30"/>
        <end position="33"/>
    </location>
</feature>
<reference evidence="11" key="1">
    <citation type="submission" date="2020-10" db="EMBL/GenBank/DDBJ databases">
        <authorList>
            <person name="Gilroy R."/>
        </authorList>
    </citation>
    <scope>NUCLEOTIDE SEQUENCE</scope>
    <source>
        <strain evidence="11">2889</strain>
    </source>
</reference>
<feature type="domain" description="Thioredoxin" evidence="10">
    <location>
        <begin position="1"/>
        <end position="105"/>
    </location>
</feature>
<dbReference type="PROSITE" id="PS51352">
    <property type="entry name" value="THIOREDOXIN_2"/>
    <property type="match status" value="1"/>
</dbReference>
<evidence type="ECO:0000313" key="12">
    <source>
        <dbReference type="Proteomes" id="UP000823612"/>
    </source>
</evidence>
<dbReference type="PANTHER" id="PTHR45663:SF11">
    <property type="entry name" value="GEO12009P1"/>
    <property type="match status" value="1"/>
</dbReference>
<proteinExistence type="inferred from homology"/>
<evidence type="ECO:0000313" key="11">
    <source>
        <dbReference type="EMBL" id="MBO8431723.1"/>
    </source>
</evidence>
<dbReference type="NCBIfam" id="TIGR01068">
    <property type="entry name" value="thioredoxin"/>
    <property type="match status" value="1"/>
</dbReference>